<evidence type="ECO:0000256" key="1">
    <source>
        <dbReference type="PROSITE-ProRule" id="PRU00169"/>
    </source>
</evidence>
<dbReference type="InterPro" id="IPR011006">
    <property type="entry name" value="CheY-like_superfamily"/>
</dbReference>
<dbReference type="SUPFAM" id="SSF52172">
    <property type="entry name" value="CheY-like"/>
    <property type="match status" value="1"/>
</dbReference>
<dbReference type="SMART" id="SM00448">
    <property type="entry name" value="REC"/>
    <property type="match status" value="1"/>
</dbReference>
<reference evidence="3 4" key="1">
    <citation type="submission" date="2016-11" db="EMBL/GenBank/DDBJ databases">
        <title>Whole genomes of Flavobacteriaceae.</title>
        <authorList>
            <person name="Stine C."/>
            <person name="Li C."/>
            <person name="Tadesse D."/>
        </authorList>
    </citation>
    <scope>NUCLEOTIDE SEQUENCE [LARGE SCALE GENOMIC DNA]</scope>
    <source>
        <strain evidence="3 4">CCUG 59446</strain>
    </source>
</reference>
<dbReference type="Gene3D" id="3.40.50.2300">
    <property type="match status" value="1"/>
</dbReference>
<dbReference type="PANTHER" id="PTHR44520">
    <property type="entry name" value="RESPONSE REGULATOR RCP1-RELATED"/>
    <property type="match status" value="1"/>
</dbReference>
<evidence type="ECO:0000259" key="2">
    <source>
        <dbReference type="PROSITE" id="PS50110"/>
    </source>
</evidence>
<gene>
    <name evidence="3" type="ORF">B0A75_03820</name>
</gene>
<accession>A0A226I7L1</accession>
<proteinExistence type="predicted"/>
<evidence type="ECO:0000313" key="4">
    <source>
        <dbReference type="Proteomes" id="UP000198336"/>
    </source>
</evidence>
<keyword evidence="1" id="KW-0597">Phosphoprotein</keyword>
<dbReference type="GO" id="GO:0000160">
    <property type="term" value="P:phosphorelay signal transduction system"/>
    <property type="evidence" value="ECO:0007669"/>
    <property type="project" value="InterPro"/>
</dbReference>
<dbReference type="EMBL" id="MUHA01000005">
    <property type="protein sequence ID" value="OXB02157.1"/>
    <property type="molecule type" value="Genomic_DNA"/>
</dbReference>
<evidence type="ECO:0000313" key="3">
    <source>
        <dbReference type="EMBL" id="OXB02157.1"/>
    </source>
</evidence>
<dbReference type="Proteomes" id="UP000198336">
    <property type="component" value="Unassembled WGS sequence"/>
</dbReference>
<dbReference type="InterPro" id="IPR001789">
    <property type="entry name" value="Sig_transdc_resp-reg_receiver"/>
</dbReference>
<dbReference type="InterPro" id="IPR052893">
    <property type="entry name" value="TCS_response_regulator"/>
</dbReference>
<name>A0A226I7L1_9FLAO</name>
<comment type="caution">
    <text evidence="3">The sequence shown here is derived from an EMBL/GenBank/DDBJ whole genome shotgun (WGS) entry which is preliminary data.</text>
</comment>
<sequence length="138" mass="15853">MLEQILCIDDDPITLMLCKKVISRSSFSHEIITAQNGEEALLHFNTLKYTNNKNKVNKKPELIFLDLNMPVMSGWEFLDHFISADYKEFNSAKVIVLSSTIDPDDLAKAKKYPIIIDFLSKPITLAMLEYLKKKIDID</sequence>
<dbReference type="RefSeq" id="WP_089052958.1">
    <property type="nucleotide sequence ID" value="NZ_JBGGGN010000005.1"/>
</dbReference>
<feature type="modified residue" description="4-aspartylphosphate" evidence="1">
    <location>
        <position position="66"/>
    </location>
</feature>
<organism evidence="3 4">
    <name type="scientific">Flavobacterium oncorhynchi</name>
    <dbReference type="NCBI Taxonomy" id="728056"/>
    <lineage>
        <taxon>Bacteria</taxon>
        <taxon>Pseudomonadati</taxon>
        <taxon>Bacteroidota</taxon>
        <taxon>Flavobacteriia</taxon>
        <taxon>Flavobacteriales</taxon>
        <taxon>Flavobacteriaceae</taxon>
        <taxon>Flavobacterium</taxon>
    </lineage>
</organism>
<dbReference type="PANTHER" id="PTHR44520:SF2">
    <property type="entry name" value="RESPONSE REGULATOR RCP1"/>
    <property type="match status" value="1"/>
</dbReference>
<keyword evidence="4" id="KW-1185">Reference proteome</keyword>
<dbReference type="AlphaFoldDB" id="A0A226I7L1"/>
<dbReference type="PROSITE" id="PS50110">
    <property type="entry name" value="RESPONSE_REGULATORY"/>
    <property type="match status" value="1"/>
</dbReference>
<dbReference type="Pfam" id="PF00072">
    <property type="entry name" value="Response_reg"/>
    <property type="match status" value="1"/>
</dbReference>
<protein>
    <submittedName>
        <fullName evidence="3">Response regulator</fullName>
    </submittedName>
</protein>
<feature type="domain" description="Response regulatory" evidence="2">
    <location>
        <begin position="4"/>
        <end position="136"/>
    </location>
</feature>